<proteinExistence type="inferred from homology"/>
<dbReference type="GO" id="GO:0043590">
    <property type="term" value="C:bacterial nucleoid"/>
    <property type="evidence" value="ECO:0007669"/>
    <property type="project" value="TreeGrafter"/>
</dbReference>
<dbReference type="GeneID" id="78382332"/>
<dbReference type="PANTHER" id="PTHR38103:SF1">
    <property type="entry name" value="RECOMBINATION-ASSOCIATED PROTEIN RDGC"/>
    <property type="match status" value="1"/>
</dbReference>
<dbReference type="AlphaFoldDB" id="A0A085G130"/>
<dbReference type="GO" id="GO:0006310">
    <property type="term" value="P:DNA recombination"/>
    <property type="evidence" value="ECO:0007669"/>
    <property type="project" value="UniProtKB-KW"/>
</dbReference>
<dbReference type="Pfam" id="PF04381">
    <property type="entry name" value="RdgC"/>
    <property type="match status" value="1"/>
</dbReference>
<evidence type="ECO:0000256" key="4">
    <source>
        <dbReference type="ARBA" id="ARBA00022490"/>
    </source>
</evidence>
<name>A0A085G130_EWIA3</name>
<evidence type="ECO:0000256" key="1">
    <source>
        <dbReference type="ARBA" id="ARBA00004453"/>
    </source>
</evidence>
<protein>
    <recommendedName>
        <fullName evidence="3">Recombination-associated protein RdgC</fullName>
    </recommendedName>
</protein>
<comment type="subcellular location">
    <subcellularLocation>
        <location evidence="1">Cytoplasm</location>
        <location evidence="1">Nucleoid</location>
    </subcellularLocation>
</comment>
<dbReference type="PANTHER" id="PTHR38103">
    <property type="entry name" value="RECOMBINATION-ASSOCIATED PROTEIN RDGC"/>
    <property type="match status" value="1"/>
</dbReference>
<dbReference type="OrthoDB" id="6452580at2"/>
<keyword evidence="5" id="KW-0233">DNA recombination</keyword>
<evidence type="ECO:0000256" key="3">
    <source>
        <dbReference type="ARBA" id="ARBA00022296"/>
    </source>
</evidence>
<dbReference type="GO" id="GO:0000018">
    <property type="term" value="P:regulation of DNA recombination"/>
    <property type="evidence" value="ECO:0007669"/>
    <property type="project" value="TreeGrafter"/>
</dbReference>
<dbReference type="GO" id="GO:0003690">
    <property type="term" value="F:double-stranded DNA binding"/>
    <property type="evidence" value="ECO:0007669"/>
    <property type="project" value="TreeGrafter"/>
</dbReference>
<keyword evidence="4" id="KW-0963">Cytoplasm</keyword>
<gene>
    <name evidence="6" type="ORF">GEAM_4276</name>
</gene>
<evidence type="ECO:0000256" key="2">
    <source>
        <dbReference type="ARBA" id="ARBA00008657"/>
    </source>
</evidence>
<dbReference type="EMBL" id="JMPJ01000075">
    <property type="protein sequence ID" value="KFC77425.1"/>
    <property type="molecule type" value="Genomic_DNA"/>
</dbReference>
<evidence type="ECO:0000313" key="7">
    <source>
        <dbReference type="Proteomes" id="UP000028640"/>
    </source>
</evidence>
<evidence type="ECO:0000313" key="6">
    <source>
        <dbReference type="EMBL" id="KFC77425.1"/>
    </source>
</evidence>
<comment type="caution">
    <text evidence="6">The sequence shown here is derived from an EMBL/GenBank/DDBJ whole genome shotgun (WGS) entry which is preliminary data.</text>
</comment>
<organism evidence="6 7">
    <name type="scientific">Ewingella americana (strain ATCC 33852 / DSM 4580 / CCUG 14506 / JCM 5911 / LMG 7869 / NCTC 12157 / CDC 1468-78)</name>
    <dbReference type="NCBI Taxonomy" id="910964"/>
    <lineage>
        <taxon>Bacteria</taxon>
        <taxon>Pseudomonadati</taxon>
        <taxon>Pseudomonadota</taxon>
        <taxon>Gammaproteobacteria</taxon>
        <taxon>Enterobacterales</taxon>
        <taxon>Yersiniaceae</taxon>
        <taxon>Ewingella</taxon>
    </lineage>
</organism>
<keyword evidence="7" id="KW-1185">Reference proteome</keyword>
<dbReference type="RefSeq" id="WP_034795830.1">
    <property type="nucleotide sequence ID" value="NZ_JMPJ01000075.1"/>
</dbReference>
<evidence type="ECO:0000256" key="5">
    <source>
        <dbReference type="ARBA" id="ARBA00023172"/>
    </source>
</evidence>
<comment type="similarity">
    <text evidence="2">Belongs to the RdgC family.</text>
</comment>
<dbReference type="eggNOG" id="COG2974">
    <property type="taxonomic scope" value="Bacteria"/>
</dbReference>
<dbReference type="STRING" id="910964.GEAM_4276"/>
<dbReference type="Proteomes" id="UP000028640">
    <property type="component" value="Unassembled WGS sequence"/>
</dbReference>
<accession>A0A085G130</accession>
<sequence length="305" mass="34351">MKLATIKNAIVYKAELPAADLLEGHLNEFPFSEISELEMARVGFIPNLITAEVVTPFKGGLSVSLRIDEKIIPGAAVRKEVLERVATIEEKVGKKLKRAEKSNIKDLVIQDFCKKAFVKTTVLNAFYNTEHRLLIVATGSKHYAGVLVSYLVKAVGSVKTETIHISDIKHGLTTKLKAYLNDDQQAFEGFHVGDFTQLSRKVDQKEVIKYAADIDSISEELRENLDNGYIVDCINLRFGDVTFLLTENFHFKRVDLRELADNDEDDLPFRWRHEAAVATLLLSSVINTLCTLLSYKPQEKEINPQ</sequence>
<dbReference type="InterPro" id="IPR007476">
    <property type="entry name" value="RdgC"/>
</dbReference>
<reference evidence="6 7" key="1">
    <citation type="submission" date="2014-05" db="EMBL/GenBank/DDBJ databases">
        <title>ATOL: Assembling a taxonomically balanced genome-scale reconstruction of the evolutionary history of the Enterobacteriaceae.</title>
        <authorList>
            <person name="Plunkett G.III."/>
            <person name="Neeno-Eckwall E.C."/>
            <person name="Glasner J.D."/>
            <person name="Perna N.T."/>
        </authorList>
    </citation>
    <scope>NUCLEOTIDE SEQUENCE [LARGE SCALE GENOMIC DNA]</scope>
    <source>
        <strain evidence="6 7">ATCC 33852</strain>
    </source>
</reference>